<proteinExistence type="predicted"/>
<sequence>MFKSDQRAIKEVLEPMGPEFGLSDDDALYVFDSSSEEFKGKKDNDKYKIG</sequence>
<dbReference type="Proteomes" id="UP000887561">
    <property type="component" value="Unplaced"/>
</dbReference>
<dbReference type="WBParaSite" id="scaffold47696_cov189.g24729">
    <property type="protein sequence ID" value="scaffold47696_cov189.g24729"/>
    <property type="gene ID" value="scaffold47696_cov189.g24729"/>
</dbReference>
<accession>A0A915MSF1</accession>
<organism evidence="1 2">
    <name type="scientific">Meloidogyne javanica</name>
    <name type="common">Root-knot nematode worm</name>
    <dbReference type="NCBI Taxonomy" id="6303"/>
    <lineage>
        <taxon>Eukaryota</taxon>
        <taxon>Metazoa</taxon>
        <taxon>Ecdysozoa</taxon>
        <taxon>Nematoda</taxon>
        <taxon>Chromadorea</taxon>
        <taxon>Rhabditida</taxon>
        <taxon>Tylenchina</taxon>
        <taxon>Tylenchomorpha</taxon>
        <taxon>Tylenchoidea</taxon>
        <taxon>Meloidogynidae</taxon>
        <taxon>Meloidogyninae</taxon>
        <taxon>Meloidogyne</taxon>
        <taxon>Meloidogyne incognita group</taxon>
    </lineage>
</organism>
<name>A0A915MSF1_MELJA</name>
<reference evidence="2" key="1">
    <citation type="submission" date="2022-11" db="UniProtKB">
        <authorList>
            <consortium name="WormBaseParasite"/>
        </authorList>
    </citation>
    <scope>IDENTIFICATION</scope>
</reference>
<keyword evidence="1" id="KW-1185">Reference proteome</keyword>
<protein>
    <submittedName>
        <fullName evidence="2">Uncharacterized protein</fullName>
    </submittedName>
</protein>
<evidence type="ECO:0000313" key="1">
    <source>
        <dbReference type="Proteomes" id="UP000887561"/>
    </source>
</evidence>
<dbReference type="AlphaFoldDB" id="A0A915MSF1"/>
<evidence type="ECO:0000313" key="2">
    <source>
        <dbReference type="WBParaSite" id="scaffold47696_cov189.g24729"/>
    </source>
</evidence>